<dbReference type="Gene3D" id="3.90.70.10">
    <property type="entry name" value="Cysteine proteinases"/>
    <property type="match status" value="1"/>
</dbReference>
<accession>A0A1H5UY54</accession>
<accession>A0A1I1LFK2</accession>
<dbReference type="AlphaFoldDB" id="A0A1H5UY54"/>
<dbReference type="Proteomes" id="UP000236729">
    <property type="component" value="Unassembled WGS sequence"/>
</dbReference>
<feature type="compositionally biased region" description="Low complexity" evidence="1">
    <location>
        <begin position="82"/>
        <end position="93"/>
    </location>
</feature>
<gene>
    <name evidence="3" type="ORF">SAMN02982929_00681</name>
    <name evidence="4" type="ORF">SAMN05216506_1011390</name>
</gene>
<reference evidence="5 6" key="1">
    <citation type="submission" date="2016-10" db="EMBL/GenBank/DDBJ databases">
        <authorList>
            <person name="Varghese N."/>
            <person name="Submissions S."/>
        </authorList>
    </citation>
    <scope>NUCLEOTIDE SEQUENCE [LARGE SCALE GENOMIC DNA]</scope>
    <source>
        <strain evidence="6">ATCC 20501</strain>
        <strain evidence="4 5">CGMCC 4.3529</strain>
    </source>
</reference>
<evidence type="ECO:0000256" key="1">
    <source>
        <dbReference type="SAM" id="MobiDB-lite"/>
    </source>
</evidence>
<organism evidence="3 6">
    <name type="scientific">Saccharopolyspora kobensis</name>
    <dbReference type="NCBI Taxonomy" id="146035"/>
    <lineage>
        <taxon>Bacteria</taxon>
        <taxon>Bacillati</taxon>
        <taxon>Actinomycetota</taxon>
        <taxon>Actinomycetes</taxon>
        <taxon>Pseudonocardiales</taxon>
        <taxon>Pseudonocardiaceae</taxon>
        <taxon>Saccharopolyspora</taxon>
    </lineage>
</organism>
<reference evidence="3" key="2">
    <citation type="submission" date="2016-10" db="EMBL/GenBank/DDBJ databases">
        <authorList>
            <person name="de Groot N.N."/>
        </authorList>
    </citation>
    <scope>NUCLEOTIDE SEQUENCE [LARGE SCALE GENOMIC DNA]</scope>
    <source>
        <strain evidence="3">ATCC 20501</strain>
    </source>
</reference>
<evidence type="ECO:0000313" key="6">
    <source>
        <dbReference type="Proteomes" id="UP000236729"/>
    </source>
</evidence>
<dbReference type="Pfam" id="PF13529">
    <property type="entry name" value="Peptidase_C39_2"/>
    <property type="match status" value="1"/>
</dbReference>
<evidence type="ECO:0000313" key="4">
    <source>
        <dbReference type="EMBL" id="SFC68270.1"/>
    </source>
</evidence>
<dbReference type="EMBL" id="FOME01000001">
    <property type="protein sequence ID" value="SFC68270.1"/>
    <property type="molecule type" value="Genomic_DNA"/>
</dbReference>
<feature type="compositionally biased region" description="Pro residues" evidence="1">
    <location>
        <begin position="94"/>
        <end position="122"/>
    </location>
</feature>
<dbReference type="SUPFAM" id="SSF54001">
    <property type="entry name" value="Cysteine proteinases"/>
    <property type="match status" value="1"/>
</dbReference>
<evidence type="ECO:0000313" key="5">
    <source>
        <dbReference type="Proteomes" id="UP000199690"/>
    </source>
</evidence>
<evidence type="ECO:0000313" key="3">
    <source>
        <dbReference type="EMBL" id="SEF79338.1"/>
    </source>
</evidence>
<protein>
    <submittedName>
        <fullName evidence="3">Peptidase_C39 like family protein</fullName>
    </submittedName>
</protein>
<evidence type="ECO:0000259" key="2">
    <source>
        <dbReference type="Pfam" id="PF13529"/>
    </source>
</evidence>
<dbReference type="EMBL" id="FNVB01000002">
    <property type="protein sequence ID" value="SEF79338.1"/>
    <property type="molecule type" value="Genomic_DNA"/>
</dbReference>
<feature type="domain" description="Peptidase C39-like" evidence="2">
    <location>
        <begin position="128"/>
        <end position="268"/>
    </location>
</feature>
<dbReference type="InterPro" id="IPR039564">
    <property type="entry name" value="Peptidase_C39-like"/>
</dbReference>
<feature type="region of interest" description="Disordered" evidence="1">
    <location>
        <begin position="80"/>
        <end position="125"/>
    </location>
</feature>
<name>A0A1H5UY54_9PSEU</name>
<dbReference type="RefSeq" id="WP_235863055.1">
    <property type="nucleotide sequence ID" value="NZ_FNVB01000002.1"/>
</dbReference>
<sequence length="294" mass="30846">MQKLRNAGHTPKTKVRALVDKFGKNADGSQVRRVSAKVLPVVVAGGAIALVGQPLVTGGGSEPEPTTAQVRAVEHEAPLPAPAAAPAAEAPAQAPLPAPQAPAAPPAPAPVQAPAPQEPPKPVSKSLDLEYQAQQTSYWCGPTATRIALSSRTADLPDQAALAADLGTTENGTDTIHQVVDGLNEKLGDKGGYIARDWSDKQLTPELTDQLWSDIVRNIDQDKAMVANIVAAPGNQPPGYPSNQTIYHYVTIAGYDAANKTVHIADPARFSGIEDYWLSLDQLASLIKPKGYTA</sequence>
<proteinExistence type="predicted"/>
<dbReference type="Proteomes" id="UP000199690">
    <property type="component" value="Unassembled WGS sequence"/>
</dbReference>
<dbReference type="InterPro" id="IPR038765">
    <property type="entry name" value="Papain-like_cys_pep_sf"/>
</dbReference>
<keyword evidence="5" id="KW-1185">Reference proteome</keyword>